<feature type="compositionally biased region" description="Polar residues" evidence="1">
    <location>
        <begin position="114"/>
        <end position="123"/>
    </location>
</feature>
<protein>
    <submittedName>
        <fullName evidence="2">Uncharacterized protein</fullName>
    </submittedName>
</protein>
<evidence type="ECO:0000313" key="2">
    <source>
        <dbReference type="EMBL" id="CAJ1963051.1"/>
    </source>
</evidence>
<feature type="compositionally biased region" description="Basic and acidic residues" evidence="1">
    <location>
        <begin position="135"/>
        <end position="156"/>
    </location>
</feature>
<name>A0AAD2G6A1_9STRA</name>
<proteinExistence type="predicted"/>
<comment type="caution">
    <text evidence="2">The sequence shown here is derived from an EMBL/GenBank/DDBJ whole genome shotgun (WGS) entry which is preliminary data.</text>
</comment>
<reference evidence="2" key="1">
    <citation type="submission" date="2023-08" db="EMBL/GenBank/DDBJ databases">
        <authorList>
            <person name="Audoor S."/>
            <person name="Bilcke G."/>
        </authorList>
    </citation>
    <scope>NUCLEOTIDE SEQUENCE</scope>
</reference>
<dbReference type="AlphaFoldDB" id="A0AAD2G6A1"/>
<feature type="region of interest" description="Disordered" evidence="1">
    <location>
        <begin position="97"/>
        <end position="185"/>
    </location>
</feature>
<evidence type="ECO:0000313" key="3">
    <source>
        <dbReference type="Proteomes" id="UP001295423"/>
    </source>
</evidence>
<feature type="compositionally biased region" description="Basic residues" evidence="1">
    <location>
        <begin position="124"/>
        <end position="134"/>
    </location>
</feature>
<keyword evidence="3" id="KW-1185">Reference proteome</keyword>
<accession>A0AAD2G6A1</accession>
<feature type="compositionally biased region" description="Basic and acidic residues" evidence="1">
    <location>
        <begin position="174"/>
        <end position="185"/>
    </location>
</feature>
<feature type="non-terminal residue" evidence="2">
    <location>
        <position position="201"/>
    </location>
</feature>
<dbReference type="EMBL" id="CAKOGP040002127">
    <property type="protein sequence ID" value="CAJ1963051.1"/>
    <property type="molecule type" value="Genomic_DNA"/>
</dbReference>
<gene>
    <name evidence="2" type="ORF">CYCCA115_LOCUS19985</name>
</gene>
<dbReference type="Proteomes" id="UP001295423">
    <property type="component" value="Unassembled WGS sequence"/>
</dbReference>
<evidence type="ECO:0000256" key="1">
    <source>
        <dbReference type="SAM" id="MobiDB-lite"/>
    </source>
</evidence>
<organism evidence="2 3">
    <name type="scientific">Cylindrotheca closterium</name>
    <dbReference type="NCBI Taxonomy" id="2856"/>
    <lineage>
        <taxon>Eukaryota</taxon>
        <taxon>Sar</taxon>
        <taxon>Stramenopiles</taxon>
        <taxon>Ochrophyta</taxon>
        <taxon>Bacillariophyta</taxon>
        <taxon>Bacillariophyceae</taxon>
        <taxon>Bacillariophycidae</taxon>
        <taxon>Bacillariales</taxon>
        <taxon>Bacillariaceae</taxon>
        <taxon>Cylindrotheca</taxon>
    </lineage>
</organism>
<sequence length="201" mass="23086">MMLMICRNLLSDSKEMMTMNQMTTIRVMKAMKRKNLLWPIWITIKKMLIEEPMIFGSLVTDLEDLQEPPEQEIVFEPETPQVAKVTRSGQTYAQATMSGLNLSQVPKKPREWPSSRSGSSANKNKNRVATRRKHQEREMKQLKDKLKSGIRTKEGSRSTMLDDMGVTIDPTAAGDHKPTAERNNRTLKERVRVALARLPYK</sequence>